<evidence type="ECO:0000259" key="6">
    <source>
        <dbReference type="Pfam" id="PF00174"/>
    </source>
</evidence>
<dbReference type="Gene3D" id="2.60.40.650">
    <property type="match status" value="1"/>
</dbReference>
<dbReference type="Pfam" id="PF00174">
    <property type="entry name" value="Oxidored_molyb"/>
    <property type="match status" value="1"/>
</dbReference>
<evidence type="ECO:0000256" key="5">
    <source>
        <dbReference type="SAM" id="MobiDB-lite"/>
    </source>
</evidence>
<keyword evidence="2" id="KW-0500">Molybdenum</keyword>
<dbReference type="InterPro" id="IPR014756">
    <property type="entry name" value="Ig_E-set"/>
</dbReference>
<evidence type="ECO:0000313" key="9">
    <source>
        <dbReference type="Proteomes" id="UP001583193"/>
    </source>
</evidence>
<keyword evidence="9" id="KW-1185">Reference proteome</keyword>
<dbReference type="InterPro" id="IPR005066">
    <property type="entry name" value="MoCF_OxRdtse_dimer"/>
</dbReference>
<dbReference type="PANTHER" id="PTHR19372">
    <property type="entry name" value="SULFITE REDUCTASE"/>
    <property type="match status" value="1"/>
</dbReference>
<dbReference type="PRINTS" id="PR00407">
    <property type="entry name" value="EUMOPTERIN"/>
</dbReference>
<evidence type="ECO:0000313" key="8">
    <source>
        <dbReference type="EMBL" id="KAL1870641.1"/>
    </source>
</evidence>
<gene>
    <name evidence="8" type="ORF">Plec18167_007405</name>
</gene>
<dbReference type="EMBL" id="JAVDPF010000030">
    <property type="protein sequence ID" value="KAL1870641.1"/>
    <property type="molecule type" value="Genomic_DNA"/>
</dbReference>
<dbReference type="CDD" id="cd02110">
    <property type="entry name" value="SO_family_Moco_dimer"/>
    <property type="match status" value="1"/>
</dbReference>
<reference evidence="8 9" key="1">
    <citation type="journal article" date="2024" name="IMA Fungus">
        <title>IMA Genome - F19 : A genome assembly and annotation guide to empower mycologists, including annotated draft genome sequences of Ceratocystis pirilliformis, Diaporthe australafricana, Fusarium ophioides, Paecilomyces lecythidis, and Sporothrix stenoceras.</title>
        <authorList>
            <person name="Aylward J."/>
            <person name="Wilson A.M."/>
            <person name="Visagie C.M."/>
            <person name="Spraker J."/>
            <person name="Barnes I."/>
            <person name="Buitendag C."/>
            <person name="Ceriani C."/>
            <person name="Del Mar Angel L."/>
            <person name="du Plessis D."/>
            <person name="Fuchs T."/>
            <person name="Gasser K."/>
            <person name="Kramer D."/>
            <person name="Li W."/>
            <person name="Munsamy K."/>
            <person name="Piso A."/>
            <person name="Price J.L."/>
            <person name="Sonnekus B."/>
            <person name="Thomas C."/>
            <person name="van der Nest A."/>
            <person name="van Dijk A."/>
            <person name="van Heerden A."/>
            <person name="van Vuuren N."/>
            <person name="Yilmaz N."/>
            <person name="Duong T.A."/>
            <person name="van der Merwe N.A."/>
            <person name="Wingfield M.J."/>
            <person name="Wingfield B.D."/>
        </authorList>
    </citation>
    <scope>NUCLEOTIDE SEQUENCE [LARGE SCALE GENOMIC DNA]</scope>
    <source>
        <strain evidence="8 9">CMW 18167</strain>
    </source>
</reference>
<evidence type="ECO:0000256" key="2">
    <source>
        <dbReference type="ARBA" id="ARBA00022505"/>
    </source>
</evidence>
<organism evidence="8 9">
    <name type="scientific">Paecilomyces lecythidis</name>
    <dbReference type="NCBI Taxonomy" id="3004212"/>
    <lineage>
        <taxon>Eukaryota</taxon>
        <taxon>Fungi</taxon>
        <taxon>Dikarya</taxon>
        <taxon>Ascomycota</taxon>
        <taxon>Pezizomycotina</taxon>
        <taxon>Eurotiomycetes</taxon>
        <taxon>Eurotiomycetidae</taxon>
        <taxon>Eurotiales</taxon>
        <taxon>Thermoascaceae</taxon>
        <taxon>Paecilomyces</taxon>
    </lineage>
</organism>
<feature type="region of interest" description="Disordered" evidence="5">
    <location>
        <begin position="1"/>
        <end position="22"/>
    </location>
</feature>
<dbReference type="PANTHER" id="PTHR19372:SF6">
    <property type="entry name" value="SULFITE OXIDASE"/>
    <property type="match status" value="1"/>
</dbReference>
<dbReference type="InterPro" id="IPR008335">
    <property type="entry name" value="Mopterin_OxRdtase_euk"/>
</dbReference>
<protein>
    <recommendedName>
        <fullName evidence="10">Sulfite oxidase</fullName>
    </recommendedName>
</protein>
<dbReference type="SUPFAM" id="SSF81296">
    <property type="entry name" value="E set domains"/>
    <property type="match status" value="1"/>
</dbReference>
<dbReference type="SUPFAM" id="SSF56524">
    <property type="entry name" value="Oxidoreductase molybdopterin-binding domain"/>
    <property type="match status" value="1"/>
</dbReference>
<keyword evidence="3" id="KW-0479">Metal-binding</keyword>
<evidence type="ECO:0000256" key="4">
    <source>
        <dbReference type="ARBA" id="ARBA00023002"/>
    </source>
</evidence>
<dbReference type="Pfam" id="PF03404">
    <property type="entry name" value="Mo-co_dimer"/>
    <property type="match status" value="1"/>
</dbReference>
<dbReference type="InterPro" id="IPR000572">
    <property type="entry name" value="OxRdtase_Mopterin-bd_dom"/>
</dbReference>
<comment type="caution">
    <text evidence="8">The sequence shown here is derived from an EMBL/GenBank/DDBJ whole genome shotgun (WGS) entry which is preliminary data.</text>
</comment>
<evidence type="ECO:0000256" key="1">
    <source>
        <dbReference type="ARBA" id="ARBA00001924"/>
    </source>
</evidence>
<evidence type="ECO:0000259" key="7">
    <source>
        <dbReference type="Pfam" id="PF03404"/>
    </source>
</evidence>
<dbReference type="Gene3D" id="3.90.420.10">
    <property type="entry name" value="Oxidoreductase, molybdopterin-binding domain"/>
    <property type="match status" value="1"/>
</dbReference>
<dbReference type="Proteomes" id="UP001583193">
    <property type="component" value="Unassembled WGS sequence"/>
</dbReference>
<evidence type="ECO:0000256" key="3">
    <source>
        <dbReference type="ARBA" id="ARBA00022723"/>
    </source>
</evidence>
<feature type="domain" description="Moybdenum cofactor oxidoreductase dimerisation" evidence="7">
    <location>
        <begin position="429"/>
        <end position="549"/>
    </location>
</feature>
<keyword evidence="4" id="KW-0560">Oxidoreductase</keyword>
<proteinExistence type="predicted"/>
<accession>A0ABR3X4J0</accession>
<dbReference type="InterPro" id="IPR036374">
    <property type="entry name" value="OxRdtase_Mopterin-bd_sf"/>
</dbReference>
<sequence length="604" mass="68826">MAPPSYPPSSADTAIAGPSSYTHDIHHDARSIDVYSLPKVNLPEALDTSNRPDEWKIEQGMAGHKLPILDQTGTDTIHIYPTKPPKLVKDEEAINSVGDRNKLFARELEGWKGYVEWEKYPEKKAKAHKILTSQTFTPSPEYMFGPIPDTNPVLTGEDFKEWHHALGGELASVPEDSWKTVLREKHPDMLHLLQFPYNGEPPKRLVTSKVITPNPLHFVRNHGGIPLIDKDKWSLTLDGLVNHPKTYTLEDLKDEHKFPRMERTVTMQCSGTRRIEQISLYGGQGDEVPQAPWAEGAIGTARYVGISLKKVIKDCGGLIKPAKHLELYGAETYVKDLEVMNYVVSVPWSKVKANEVILTWEMNGEPLPKIHGYPLRVVVLGYIGARSVKWLYRIKAIENPSLAPVQSREYLYFNQQVGKYNQRPTDGIQIQEMPVSSAIMSPITKQVVIHSGKIRCKGWAYSGGGRWPERVELSADGGFTWYDIPPEKLSKKGKWLWRTWEMDLPCDAEGWIEIVCRCWDNALNTQPLNVRAAWNWGLHVTSSAHRISVYSVNRTRPVTRKRLDKYDQLGIPLAPLTRYEIVKSQTDEEYQEYWKTHEPRDVDE</sequence>
<feature type="domain" description="Oxidoreductase molybdopterin-binding" evidence="6">
    <location>
        <begin position="222"/>
        <end position="401"/>
    </location>
</feature>
<comment type="cofactor">
    <cofactor evidence="1">
        <name>Mo-molybdopterin</name>
        <dbReference type="ChEBI" id="CHEBI:71302"/>
    </cofactor>
</comment>
<name>A0ABR3X4J0_9EURO</name>
<evidence type="ECO:0008006" key="10">
    <source>
        <dbReference type="Google" id="ProtNLM"/>
    </source>
</evidence>